<organism evidence="5 6">
    <name type="scientific">Exophiala bonariae</name>
    <dbReference type="NCBI Taxonomy" id="1690606"/>
    <lineage>
        <taxon>Eukaryota</taxon>
        <taxon>Fungi</taxon>
        <taxon>Dikarya</taxon>
        <taxon>Ascomycota</taxon>
        <taxon>Pezizomycotina</taxon>
        <taxon>Eurotiomycetes</taxon>
        <taxon>Chaetothyriomycetidae</taxon>
        <taxon>Chaetothyriales</taxon>
        <taxon>Herpotrichiellaceae</taxon>
        <taxon>Exophiala</taxon>
    </lineage>
</organism>
<proteinExistence type="inferred from homology"/>
<dbReference type="GeneID" id="89970714"/>
<dbReference type="GO" id="GO:0005829">
    <property type="term" value="C:cytosol"/>
    <property type="evidence" value="ECO:0007669"/>
    <property type="project" value="TreeGrafter"/>
</dbReference>
<evidence type="ECO:0000256" key="1">
    <source>
        <dbReference type="ARBA" id="ARBA00009176"/>
    </source>
</evidence>
<dbReference type="CDD" id="cd02651">
    <property type="entry name" value="nuc_hydro_IU_UC_XIUA"/>
    <property type="match status" value="1"/>
</dbReference>
<dbReference type="InterPro" id="IPR036452">
    <property type="entry name" value="Ribo_hydro-like"/>
</dbReference>
<dbReference type="RefSeq" id="XP_064706341.1">
    <property type="nucleotide sequence ID" value="XM_064846116.1"/>
</dbReference>
<protein>
    <recommendedName>
        <fullName evidence="4">Inosine/uridine-preferring nucleoside hydrolase domain-containing protein</fullName>
    </recommendedName>
</protein>
<feature type="domain" description="Inosine/uridine-preferring nucleoside hydrolase" evidence="4">
    <location>
        <begin position="13"/>
        <end position="346"/>
    </location>
</feature>
<gene>
    <name evidence="5" type="ORF">LTR84_002506</name>
</gene>
<dbReference type="AlphaFoldDB" id="A0AAV9NDE6"/>
<comment type="caution">
    <text evidence="5">The sequence shown here is derived from an EMBL/GenBank/DDBJ whole genome shotgun (WGS) entry which is preliminary data.</text>
</comment>
<dbReference type="GO" id="GO:0008477">
    <property type="term" value="F:purine nucleosidase activity"/>
    <property type="evidence" value="ECO:0007669"/>
    <property type="project" value="TreeGrafter"/>
</dbReference>
<reference evidence="5 6" key="1">
    <citation type="submission" date="2023-08" db="EMBL/GenBank/DDBJ databases">
        <title>Black Yeasts Isolated from many extreme environments.</title>
        <authorList>
            <person name="Coleine C."/>
            <person name="Stajich J.E."/>
            <person name="Selbmann L."/>
        </authorList>
    </citation>
    <scope>NUCLEOTIDE SEQUENCE [LARGE SCALE GENOMIC DNA]</scope>
    <source>
        <strain evidence="5 6">CCFEE 5792</strain>
    </source>
</reference>
<dbReference type="Pfam" id="PF01156">
    <property type="entry name" value="IU_nuc_hydro"/>
    <property type="match status" value="1"/>
</dbReference>
<sequence length="374" mass="40274">MSNPEGVGVRIPLWLDCDPGHDDACAILLSIYHPALRILGISTVNGNAPLGKVTRNALSVLEAIGATEVPVYAGASIPFCREIRSAPEVHGESGLAGTELLPDPTCKAQSGSAVNAMRDALLSCPPNSAWLVAVGPLTNIALLFAMYPEVAAHVKGLSVMGGAVGNGFAPEIYLGPPYVDESGKTQDRCGNYTPFAEFNVWADPESARSVFLIPELKQKTFLIPLDVSHQAYTTKKARQLLLHGNKGVTRLRAMFNELFIYVAGTYEDAWGMDDGAPLHDPLAVALILADYPDPEIRIDFDDNNGERWSVDVVLSGLEEGRTIVTKLKEGTPGVLIPRSLDVNKFWLTLESCMAKADEKTGYVKLSPPRGHAKL</sequence>
<evidence type="ECO:0000256" key="2">
    <source>
        <dbReference type="ARBA" id="ARBA00022801"/>
    </source>
</evidence>
<dbReference type="GO" id="GO:0006152">
    <property type="term" value="P:purine nucleoside catabolic process"/>
    <property type="evidence" value="ECO:0007669"/>
    <property type="project" value="TreeGrafter"/>
</dbReference>
<dbReference type="InterPro" id="IPR001910">
    <property type="entry name" value="Inosine/uridine_hydrolase_dom"/>
</dbReference>
<dbReference type="EMBL" id="JAVRRD010000013">
    <property type="protein sequence ID" value="KAK5052641.1"/>
    <property type="molecule type" value="Genomic_DNA"/>
</dbReference>
<evidence type="ECO:0000313" key="6">
    <source>
        <dbReference type="Proteomes" id="UP001358417"/>
    </source>
</evidence>
<dbReference type="Gene3D" id="3.90.245.10">
    <property type="entry name" value="Ribonucleoside hydrolase-like"/>
    <property type="match status" value="1"/>
</dbReference>
<evidence type="ECO:0000259" key="4">
    <source>
        <dbReference type="Pfam" id="PF01156"/>
    </source>
</evidence>
<dbReference type="PANTHER" id="PTHR12304">
    <property type="entry name" value="INOSINE-URIDINE PREFERRING NUCLEOSIDE HYDROLASE"/>
    <property type="match status" value="1"/>
</dbReference>
<keyword evidence="3" id="KW-0326">Glycosidase</keyword>
<keyword evidence="6" id="KW-1185">Reference proteome</keyword>
<keyword evidence="2" id="KW-0378">Hydrolase</keyword>
<accession>A0AAV9NDE6</accession>
<dbReference type="InterPro" id="IPR023186">
    <property type="entry name" value="IUNH"/>
</dbReference>
<evidence type="ECO:0000256" key="3">
    <source>
        <dbReference type="ARBA" id="ARBA00023295"/>
    </source>
</evidence>
<dbReference type="SUPFAM" id="SSF53590">
    <property type="entry name" value="Nucleoside hydrolase"/>
    <property type="match status" value="1"/>
</dbReference>
<name>A0AAV9NDE6_9EURO</name>
<dbReference type="Proteomes" id="UP001358417">
    <property type="component" value="Unassembled WGS sequence"/>
</dbReference>
<dbReference type="PANTHER" id="PTHR12304:SF4">
    <property type="entry name" value="URIDINE NUCLEOSIDASE"/>
    <property type="match status" value="1"/>
</dbReference>
<comment type="similarity">
    <text evidence="1">Belongs to the IUNH family.</text>
</comment>
<evidence type="ECO:0000313" key="5">
    <source>
        <dbReference type="EMBL" id="KAK5052641.1"/>
    </source>
</evidence>